<feature type="binding site" evidence="8">
    <location>
        <position position="251"/>
    </location>
    <ligand>
        <name>ATP</name>
        <dbReference type="ChEBI" id="CHEBI:30616"/>
    </ligand>
</feature>
<dbReference type="InterPro" id="IPR003846">
    <property type="entry name" value="SelO"/>
</dbReference>
<evidence type="ECO:0000256" key="5">
    <source>
        <dbReference type="ARBA" id="ARBA00022741"/>
    </source>
</evidence>
<keyword evidence="8" id="KW-0464">Manganese</keyword>
<feature type="binding site" evidence="8">
    <location>
        <position position="251"/>
    </location>
    <ligand>
        <name>Mg(2+)</name>
        <dbReference type="ChEBI" id="CHEBI:18420"/>
    </ligand>
</feature>
<evidence type="ECO:0000313" key="10">
    <source>
        <dbReference type="EMBL" id="GIT96022.1"/>
    </source>
</evidence>
<sequence length="462" mass="50712">MFTFDNSYARLPERFYTRMAPTPVSAPTWVAVNEGLARDLGLDPKAIESNIDVFAGNKTPDGAAPLAQLYAGHQFGGWSPQLGDGRAILLGEHCHGDARWDVQLKGSGPTPYSRMGDGRSALGPVIREYIMSEAMHALGVPTTRALAAVRTGDTVLRQEGPLPGGILTRIAASHLRVGTFQVYAARDDTEGLRTLLDYAIARHAPQADGPMDLLRHVMERQAELIARWMGLGFIHGVMNTDNMTISGETIDYGPCAFMEAYHPETVFSSIDQFGRYAWKNQPDIALWNLAQLATALLPLIGDRTSAVDEATEVLEGFRDLYDRAWRAVMAAKIGLNDMNLAMELLDIMSEGQADFTNTFRALTLAPETARDEVTTPARFDDWCRRWQSAGPDHAAMRAANPAVIPRNHRVEEAIAAAYAGDLASFHALNDVLATPWEETEANRPYRKPAQPDEAVTRTFCGT</sequence>
<comment type="function">
    <text evidence="8">Nucleotidyltransferase involved in the post-translational modification of proteins. It can catalyze the addition of adenosine monophosphate (AMP) or uridine monophosphate (UMP) to a protein, resulting in modifications known as AMPylation and UMPylation.</text>
</comment>
<comment type="catalytic activity">
    <reaction evidence="8">
        <text>L-threonyl-[protein] + ATP = 3-O-(5'-adenylyl)-L-threonyl-[protein] + diphosphate</text>
        <dbReference type="Rhea" id="RHEA:54292"/>
        <dbReference type="Rhea" id="RHEA-COMP:11060"/>
        <dbReference type="Rhea" id="RHEA-COMP:13847"/>
        <dbReference type="ChEBI" id="CHEBI:30013"/>
        <dbReference type="ChEBI" id="CHEBI:30616"/>
        <dbReference type="ChEBI" id="CHEBI:33019"/>
        <dbReference type="ChEBI" id="CHEBI:138113"/>
        <dbReference type="EC" id="2.7.7.108"/>
    </reaction>
</comment>
<evidence type="ECO:0000256" key="2">
    <source>
        <dbReference type="ARBA" id="ARBA00022679"/>
    </source>
</evidence>
<name>A0ABQ4NNM3_9RHOB</name>
<comment type="catalytic activity">
    <reaction evidence="8">
        <text>L-seryl-[protein] + UTP = O-(5'-uridylyl)-L-seryl-[protein] + diphosphate</text>
        <dbReference type="Rhea" id="RHEA:64604"/>
        <dbReference type="Rhea" id="RHEA-COMP:9863"/>
        <dbReference type="Rhea" id="RHEA-COMP:16635"/>
        <dbReference type="ChEBI" id="CHEBI:29999"/>
        <dbReference type="ChEBI" id="CHEBI:33019"/>
        <dbReference type="ChEBI" id="CHEBI:46398"/>
        <dbReference type="ChEBI" id="CHEBI:156051"/>
    </reaction>
</comment>
<dbReference type="RefSeq" id="WP_220749534.1">
    <property type="nucleotide sequence ID" value="NZ_BPFH01000005.1"/>
</dbReference>
<feature type="binding site" evidence="8">
    <location>
        <position position="169"/>
    </location>
    <ligand>
        <name>ATP</name>
        <dbReference type="ChEBI" id="CHEBI:30616"/>
    </ligand>
</feature>
<feature type="binding site" evidence="8">
    <location>
        <position position="85"/>
    </location>
    <ligand>
        <name>ATP</name>
        <dbReference type="ChEBI" id="CHEBI:30616"/>
    </ligand>
</feature>
<feature type="binding site" evidence="8">
    <location>
        <position position="242"/>
    </location>
    <ligand>
        <name>Mg(2+)</name>
        <dbReference type="ChEBI" id="CHEBI:18420"/>
    </ligand>
</feature>
<feature type="active site" description="Proton acceptor" evidence="8">
    <location>
        <position position="241"/>
    </location>
</feature>
<reference evidence="10 11" key="1">
    <citation type="submission" date="2021-05" db="EMBL/GenBank/DDBJ databases">
        <title>Bacteria Genome sequencing.</title>
        <authorList>
            <person name="Takabe Y."/>
            <person name="Nakajima Y."/>
            <person name="Suzuki S."/>
            <person name="Shiozaki T."/>
        </authorList>
    </citation>
    <scope>NUCLEOTIDE SEQUENCE [LARGE SCALE GENOMIC DNA]</scope>
    <source>
        <strain evidence="10 11">AI_62</strain>
    </source>
</reference>
<comment type="catalytic activity">
    <reaction evidence="8">
        <text>L-tyrosyl-[protein] + UTP = O-(5'-uridylyl)-L-tyrosyl-[protein] + diphosphate</text>
        <dbReference type="Rhea" id="RHEA:83887"/>
        <dbReference type="Rhea" id="RHEA-COMP:10136"/>
        <dbReference type="Rhea" id="RHEA-COMP:20238"/>
        <dbReference type="ChEBI" id="CHEBI:33019"/>
        <dbReference type="ChEBI" id="CHEBI:46398"/>
        <dbReference type="ChEBI" id="CHEBI:46858"/>
        <dbReference type="ChEBI" id="CHEBI:90602"/>
    </reaction>
</comment>
<feature type="region of interest" description="Disordered" evidence="9">
    <location>
        <begin position="442"/>
        <end position="462"/>
    </location>
</feature>
<dbReference type="Pfam" id="PF02696">
    <property type="entry name" value="SelO"/>
    <property type="match status" value="1"/>
</dbReference>
<feature type="binding site" evidence="8">
    <location>
        <position position="105"/>
    </location>
    <ligand>
        <name>ATP</name>
        <dbReference type="ChEBI" id="CHEBI:30616"/>
    </ligand>
</feature>
<comment type="catalytic activity">
    <reaction evidence="8">
        <text>L-tyrosyl-[protein] + ATP = O-(5'-adenylyl)-L-tyrosyl-[protein] + diphosphate</text>
        <dbReference type="Rhea" id="RHEA:54288"/>
        <dbReference type="Rhea" id="RHEA-COMP:10136"/>
        <dbReference type="Rhea" id="RHEA-COMP:13846"/>
        <dbReference type="ChEBI" id="CHEBI:30616"/>
        <dbReference type="ChEBI" id="CHEBI:33019"/>
        <dbReference type="ChEBI" id="CHEBI:46858"/>
        <dbReference type="ChEBI" id="CHEBI:83624"/>
        <dbReference type="EC" id="2.7.7.108"/>
    </reaction>
</comment>
<dbReference type="PANTHER" id="PTHR32057">
    <property type="entry name" value="PROTEIN ADENYLYLTRANSFERASE SELO, MITOCHONDRIAL"/>
    <property type="match status" value="1"/>
</dbReference>
<keyword evidence="5 8" id="KW-0547">Nucleotide-binding</keyword>
<keyword evidence="7 8" id="KW-0460">Magnesium</keyword>
<keyword evidence="11" id="KW-1185">Reference proteome</keyword>
<evidence type="ECO:0000256" key="6">
    <source>
        <dbReference type="ARBA" id="ARBA00022840"/>
    </source>
</evidence>
<comment type="similarity">
    <text evidence="1 8">Belongs to the SELO family.</text>
</comment>
<gene>
    <name evidence="8" type="primary">ydiU</name>
    <name evidence="8" type="synonym">selO</name>
    <name evidence="10" type="ORF">JANAI62_26450</name>
</gene>
<dbReference type="NCBIfam" id="NF000658">
    <property type="entry name" value="PRK00029.1"/>
    <property type="match status" value="1"/>
</dbReference>
<protein>
    <recommendedName>
        <fullName evidence="8">Protein nucleotidyltransferase YdiU</fullName>
        <ecNumber evidence="8">2.7.7.-</ecNumber>
    </recommendedName>
    <alternativeName>
        <fullName evidence="8">Protein adenylyltransferase YdiU</fullName>
        <ecNumber evidence="8">2.7.7.108</ecNumber>
    </alternativeName>
    <alternativeName>
        <fullName evidence="8">Protein uridylyltransferase YdiU</fullName>
        <ecNumber evidence="8">2.7.7.-</ecNumber>
    </alternativeName>
</protein>
<evidence type="ECO:0000256" key="3">
    <source>
        <dbReference type="ARBA" id="ARBA00022695"/>
    </source>
</evidence>
<keyword evidence="2 8" id="KW-0808">Transferase</keyword>
<comment type="caution">
    <text evidence="10">The sequence shown here is derived from an EMBL/GenBank/DDBJ whole genome shotgun (WGS) entry which is preliminary data.</text>
</comment>
<organism evidence="10 11">
    <name type="scientific">Jannaschia pagri</name>
    <dbReference type="NCBI Taxonomy" id="2829797"/>
    <lineage>
        <taxon>Bacteria</taxon>
        <taxon>Pseudomonadati</taxon>
        <taxon>Pseudomonadota</taxon>
        <taxon>Alphaproteobacteria</taxon>
        <taxon>Rhodobacterales</taxon>
        <taxon>Roseobacteraceae</taxon>
        <taxon>Jannaschia</taxon>
    </lineage>
</organism>
<feature type="binding site" evidence="8">
    <location>
        <position position="117"/>
    </location>
    <ligand>
        <name>ATP</name>
        <dbReference type="ChEBI" id="CHEBI:30616"/>
    </ligand>
</feature>
<comment type="cofactor">
    <cofactor evidence="8">
        <name>Mg(2+)</name>
        <dbReference type="ChEBI" id="CHEBI:18420"/>
    </cofactor>
    <cofactor evidence="8">
        <name>Mn(2+)</name>
        <dbReference type="ChEBI" id="CHEBI:29035"/>
    </cofactor>
</comment>
<evidence type="ECO:0000256" key="9">
    <source>
        <dbReference type="SAM" id="MobiDB-lite"/>
    </source>
</evidence>
<dbReference type="Proteomes" id="UP000786693">
    <property type="component" value="Unassembled WGS sequence"/>
</dbReference>
<evidence type="ECO:0000256" key="8">
    <source>
        <dbReference type="HAMAP-Rule" id="MF_00692"/>
    </source>
</evidence>
<evidence type="ECO:0000256" key="7">
    <source>
        <dbReference type="ARBA" id="ARBA00022842"/>
    </source>
</evidence>
<keyword evidence="3 8" id="KW-0548">Nucleotidyltransferase</keyword>
<comment type="catalytic activity">
    <reaction evidence="8">
        <text>L-histidyl-[protein] + UTP = N(tele)-(5'-uridylyl)-L-histidyl-[protein] + diphosphate</text>
        <dbReference type="Rhea" id="RHEA:83891"/>
        <dbReference type="Rhea" id="RHEA-COMP:9745"/>
        <dbReference type="Rhea" id="RHEA-COMP:20239"/>
        <dbReference type="ChEBI" id="CHEBI:29979"/>
        <dbReference type="ChEBI" id="CHEBI:33019"/>
        <dbReference type="ChEBI" id="CHEBI:46398"/>
        <dbReference type="ChEBI" id="CHEBI:233474"/>
    </reaction>
</comment>
<feature type="binding site" evidence="8">
    <location>
        <position position="176"/>
    </location>
    <ligand>
        <name>ATP</name>
        <dbReference type="ChEBI" id="CHEBI:30616"/>
    </ligand>
</feature>
<dbReference type="EMBL" id="BPFH01000005">
    <property type="protein sequence ID" value="GIT96022.1"/>
    <property type="molecule type" value="Genomic_DNA"/>
</dbReference>
<keyword evidence="6 8" id="KW-0067">ATP-binding</keyword>
<dbReference type="HAMAP" id="MF_00692">
    <property type="entry name" value="SelO"/>
    <property type="match status" value="1"/>
</dbReference>
<evidence type="ECO:0000256" key="4">
    <source>
        <dbReference type="ARBA" id="ARBA00022723"/>
    </source>
</evidence>
<feature type="binding site" evidence="8">
    <location>
        <position position="118"/>
    </location>
    <ligand>
        <name>ATP</name>
        <dbReference type="ChEBI" id="CHEBI:30616"/>
    </ligand>
</feature>
<dbReference type="PANTHER" id="PTHR32057:SF14">
    <property type="entry name" value="PROTEIN ADENYLYLTRANSFERASE SELO, MITOCHONDRIAL"/>
    <property type="match status" value="1"/>
</dbReference>
<keyword evidence="4 8" id="KW-0479">Metal-binding</keyword>
<dbReference type="EC" id="2.7.7.-" evidence="8"/>
<proteinExistence type="inferred from homology"/>
<feature type="binding site" evidence="8">
    <location>
        <position position="83"/>
    </location>
    <ligand>
        <name>ATP</name>
        <dbReference type="ChEBI" id="CHEBI:30616"/>
    </ligand>
</feature>
<feature type="binding site" evidence="8">
    <location>
        <position position="86"/>
    </location>
    <ligand>
        <name>ATP</name>
        <dbReference type="ChEBI" id="CHEBI:30616"/>
    </ligand>
</feature>
<comment type="catalytic activity">
    <reaction evidence="8">
        <text>L-seryl-[protein] + ATP = 3-O-(5'-adenylyl)-L-seryl-[protein] + diphosphate</text>
        <dbReference type="Rhea" id="RHEA:58120"/>
        <dbReference type="Rhea" id="RHEA-COMP:9863"/>
        <dbReference type="Rhea" id="RHEA-COMP:15073"/>
        <dbReference type="ChEBI" id="CHEBI:29999"/>
        <dbReference type="ChEBI" id="CHEBI:30616"/>
        <dbReference type="ChEBI" id="CHEBI:33019"/>
        <dbReference type="ChEBI" id="CHEBI:142516"/>
        <dbReference type="EC" id="2.7.7.108"/>
    </reaction>
</comment>
<evidence type="ECO:0000313" key="11">
    <source>
        <dbReference type="Proteomes" id="UP000786693"/>
    </source>
</evidence>
<dbReference type="EC" id="2.7.7.108" evidence="8"/>
<accession>A0ABQ4NNM3</accession>
<evidence type="ECO:0000256" key="1">
    <source>
        <dbReference type="ARBA" id="ARBA00009747"/>
    </source>
</evidence>